<evidence type="ECO:0000313" key="2">
    <source>
        <dbReference type="EMBL" id="NYD36945.1"/>
    </source>
</evidence>
<feature type="transmembrane region" description="Helical" evidence="1">
    <location>
        <begin position="40"/>
        <end position="60"/>
    </location>
</feature>
<accession>A0A7Y9DWW4</accession>
<protein>
    <recommendedName>
        <fullName evidence="4">Integral membrane protein</fullName>
    </recommendedName>
</protein>
<evidence type="ECO:0000256" key="1">
    <source>
        <dbReference type="SAM" id="Phobius"/>
    </source>
</evidence>
<evidence type="ECO:0000313" key="3">
    <source>
        <dbReference type="Proteomes" id="UP000535890"/>
    </source>
</evidence>
<feature type="transmembrane region" description="Helical" evidence="1">
    <location>
        <begin position="67"/>
        <end position="86"/>
    </location>
</feature>
<feature type="transmembrane region" description="Helical" evidence="1">
    <location>
        <begin position="92"/>
        <end position="112"/>
    </location>
</feature>
<proteinExistence type="predicted"/>
<gene>
    <name evidence="2" type="ORF">BJ983_003047</name>
</gene>
<keyword evidence="1" id="KW-0472">Membrane</keyword>
<organism evidence="2 3">
    <name type="scientific">Actinomycetospora corticicola</name>
    <dbReference type="NCBI Taxonomy" id="663602"/>
    <lineage>
        <taxon>Bacteria</taxon>
        <taxon>Bacillati</taxon>
        <taxon>Actinomycetota</taxon>
        <taxon>Actinomycetes</taxon>
        <taxon>Pseudonocardiales</taxon>
        <taxon>Pseudonocardiaceae</taxon>
        <taxon>Actinomycetospora</taxon>
    </lineage>
</organism>
<dbReference type="RefSeq" id="WP_179794549.1">
    <property type="nucleotide sequence ID" value="NZ_BAABHP010000021.1"/>
</dbReference>
<keyword evidence="1" id="KW-0812">Transmembrane</keyword>
<sequence length="118" mass="11660">MLSTSPPRSVVVAALVCAGEGIALFVTGAVLLVVEGTPQVWAFVLLLGLGIGAAGVALARGTRGARGPVVVAQLIGLGVAFYAGVTSGRPDLGAPIAVLCLGVLAGVLTRAGRDWAEQ</sequence>
<dbReference type="EMBL" id="JACCBN010000001">
    <property type="protein sequence ID" value="NYD36945.1"/>
    <property type="molecule type" value="Genomic_DNA"/>
</dbReference>
<feature type="transmembrane region" description="Helical" evidence="1">
    <location>
        <begin position="12"/>
        <end position="34"/>
    </location>
</feature>
<keyword evidence="1" id="KW-1133">Transmembrane helix</keyword>
<keyword evidence="3" id="KW-1185">Reference proteome</keyword>
<name>A0A7Y9DWW4_9PSEU</name>
<reference evidence="2 3" key="1">
    <citation type="submission" date="2020-07" db="EMBL/GenBank/DDBJ databases">
        <title>Sequencing the genomes of 1000 actinobacteria strains.</title>
        <authorList>
            <person name="Klenk H.-P."/>
        </authorList>
    </citation>
    <scope>NUCLEOTIDE SEQUENCE [LARGE SCALE GENOMIC DNA]</scope>
    <source>
        <strain evidence="2 3">DSM 45772</strain>
    </source>
</reference>
<dbReference type="Proteomes" id="UP000535890">
    <property type="component" value="Unassembled WGS sequence"/>
</dbReference>
<comment type="caution">
    <text evidence="2">The sequence shown here is derived from an EMBL/GenBank/DDBJ whole genome shotgun (WGS) entry which is preliminary data.</text>
</comment>
<dbReference type="AlphaFoldDB" id="A0A7Y9DWW4"/>
<evidence type="ECO:0008006" key="4">
    <source>
        <dbReference type="Google" id="ProtNLM"/>
    </source>
</evidence>